<organism evidence="1 2">
    <name type="scientific">Protea cynaroides</name>
    <dbReference type="NCBI Taxonomy" id="273540"/>
    <lineage>
        <taxon>Eukaryota</taxon>
        <taxon>Viridiplantae</taxon>
        <taxon>Streptophyta</taxon>
        <taxon>Embryophyta</taxon>
        <taxon>Tracheophyta</taxon>
        <taxon>Spermatophyta</taxon>
        <taxon>Magnoliopsida</taxon>
        <taxon>Proteales</taxon>
        <taxon>Proteaceae</taxon>
        <taxon>Protea</taxon>
    </lineage>
</organism>
<dbReference type="EMBL" id="JAMYWD010000008">
    <property type="protein sequence ID" value="KAJ4962784.1"/>
    <property type="molecule type" value="Genomic_DNA"/>
</dbReference>
<sequence length="101" mass="11460">MLQFTAADMGQKAFVNFSYKFKQVSLWISMHRNFSDRVLGIETMAGLPENKSDGECCNNYRKRRGEDIEKENGTMGEYADCCREELGVESLGLGQFSFKAP</sequence>
<evidence type="ECO:0000313" key="1">
    <source>
        <dbReference type="EMBL" id="KAJ4962784.1"/>
    </source>
</evidence>
<gene>
    <name evidence="1" type="ORF">NE237_022723</name>
</gene>
<dbReference type="Proteomes" id="UP001141806">
    <property type="component" value="Unassembled WGS sequence"/>
</dbReference>
<comment type="caution">
    <text evidence="1">The sequence shown here is derived from an EMBL/GenBank/DDBJ whole genome shotgun (WGS) entry which is preliminary data.</text>
</comment>
<reference evidence="1" key="1">
    <citation type="journal article" date="2023" name="Plant J.">
        <title>The genome of the king protea, Protea cynaroides.</title>
        <authorList>
            <person name="Chang J."/>
            <person name="Duong T.A."/>
            <person name="Schoeman C."/>
            <person name="Ma X."/>
            <person name="Roodt D."/>
            <person name="Barker N."/>
            <person name="Li Z."/>
            <person name="Van de Peer Y."/>
            <person name="Mizrachi E."/>
        </authorList>
    </citation>
    <scope>NUCLEOTIDE SEQUENCE</scope>
    <source>
        <tissue evidence="1">Young leaves</tissue>
    </source>
</reference>
<keyword evidence="2" id="KW-1185">Reference proteome</keyword>
<dbReference type="AlphaFoldDB" id="A0A9Q0HFV2"/>
<name>A0A9Q0HFV2_9MAGN</name>
<proteinExistence type="predicted"/>
<accession>A0A9Q0HFV2</accession>
<evidence type="ECO:0000313" key="2">
    <source>
        <dbReference type="Proteomes" id="UP001141806"/>
    </source>
</evidence>
<protein>
    <submittedName>
        <fullName evidence="1">Uncharacterized protein</fullName>
    </submittedName>
</protein>